<reference evidence="15 16" key="1">
    <citation type="submission" date="2019-07" db="EMBL/GenBank/DDBJ databases">
        <title>Draft genome assembly of a fouling barnacle, Amphibalanus amphitrite (Darwin, 1854): The first reference genome for Thecostraca.</title>
        <authorList>
            <person name="Kim W."/>
        </authorList>
    </citation>
    <scope>NUCLEOTIDE SEQUENCE [LARGE SCALE GENOMIC DNA]</scope>
    <source>
        <strain evidence="15">SNU_AA5</strain>
        <tissue evidence="15">Soma without cirri and trophi</tissue>
    </source>
</reference>
<protein>
    <recommendedName>
        <fullName evidence="9">Josephin-2</fullName>
        <ecNumber evidence="3">3.4.19.12</ecNumber>
    </recommendedName>
    <alternativeName>
        <fullName evidence="10">Josephin domain-containing protein 2</fullName>
    </alternativeName>
</protein>
<dbReference type="GO" id="GO:0006508">
    <property type="term" value="P:proteolysis"/>
    <property type="evidence" value="ECO:0007669"/>
    <property type="project" value="UniProtKB-KW"/>
</dbReference>
<evidence type="ECO:0000256" key="4">
    <source>
        <dbReference type="ARBA" id="ARBA00022490"/>
    </source>
</evidence>
<comment type="function">
    <text evidence="8">Cleaves 'Lys-63'-linked poly-ubiquitin chains, and with lesser efficiency 'Lys-48'-linked poly-ubiquitin chains (in vitro). May act as a deubiquitinating enzyme.</text>
</comment>
<keyword evidence="7 11" id="KW-0378">Hydrolase</keyword>
<dbReference type="InterPro" id="IPR006155">
    <property type="entry name" value="Josephin"/>
</dbReference>
<dbReference type="GO" id="GO:0016579">
    <property type="term" value="P:protein deubiquitination"/>
    <property type="evidence" value="ECO:0007669"/>
    <property type="project" value="InterPro"/>
</dbReference>
<evidence type="ECO:0000313" key="15">
    <source>
        <dbReference type="EMBL" id="KAF0304560.1"/>
    </source>
</evidence>
<keyword evidence="6" id="KW-0833">Ubl conjugation pathway</keyword>
<keyword evidence="5" id="KW-0645">Protease</keyword>
<dbReference type="Proteomes" id="UP000440578">
    <property type="component" value="Unassembled WGS sequence"/>
</dbReference>
<dbReference type="PANTHER" id="PTHR13291:SF0">
    <property type="entry name" value="JOSEPHIN-LIKE PROTEIN"/>
    <property type="match status" value="1"/>
</dbReference>
<comment type="subcellular location">
    <subcellularLocation>
        <location evidence="2">Cytoplasm</location>
        <location evidence="2">Cytosol</location>
    </subcellularLocation>
</comment>
<evidence type="ECO:0000256" key="12">
    <source>
        <dbReference type="SAM" id="MobiDB-lite"/>
    </source>
</evidence>
<evidence type="ECO:0000256" key="9">
    <source>
        <dbReference type="ARBA" id="ARBA00069892"/>
    </source>
</evidence>
<organism evidence="15 16">
    <name type="scientific">Amphibalanus amphitrite</name>
    <name type="common">Striped barnacle</name>
    <name type="synonym">Balanus amphitrite</name>
    <dbReference type="NCBI Taxonomy" id="1232801"/>
    <lineage>
        <taxon>Eukaryota</taxon>
        <taxon>Metazoa</taxon>
        <taxon>Ecdysozoa</taxon>
        <taxon>Arthropoda</taxon>
        <taxon>Crustacea</taxon>
        <taxon>Multicrustacea</taxon>
        <taxon>Cirripedia</taxon>
        <taxon>Thoracica</taxon>
        <taxon>Thoracicalcarea</taxon>
        <taxon>Balanomorpha</taxon>
        <taxon>Balanoidea</taxon>
        <taxon>Balanidae</taxon>
        <taxon>Amphibalaninae</taxon>
        <taxon>Amphibalanus</taxon>
    </lineage>
</organism>
<keyword evidence="16" id="KW-1185">Reference proteome</keyword>
<evidence type="ECO:0000256" key="6">
    <source>
        <dbReference type="ARBA" id="ARBA00022786"/>
    </source>
</evidence>
<evidence type="ECO:0000256" key="11">
    <source>
        <dbReference type="PROSITE-ProRule" id="PRU00331"/>
    </source>
</evidence>
<evidence type="ECO:0000256" key="7">
    <source>
        <dbReference type="ARBA" id="ARBA00022801"/>
    </source>
</evidence>
<evidence type="ECO:0000256" key="5">
    <source>
        <dbReference type="ARBA" id="ARBA00022670"/>
    </source>
</evidence>
<dbReference type="EMBL" id="VIIS01000981">
    <property type="protein sequence ID" value="KAF0303045.1"/>
    <property type="molecule type" value="Genomic_DNA"/>
</dbReference>
<dbReference type="GO" id="GO:0005829">
    <property type="term" value="C:cytosol"/>
    <property type="evidence" value="ECO:0007669"/>
    <property type="project" value="UniProtKB-SubCell"/>
</dbReference>
<dbReference type="OrthoDB" id="422700at2759"/>
<accession>A0A6A4WLL8</accession>
<dbReference type="SMART" id="SM01246">
    <property type="entry name" value="Josephin"/>
    <property type="match status" value="1"/>
</dbReference>
<dbReference type="Pfam" id="PF02099">
    <property type="entry name" value="Josephin"/>
    <property type="match status" value="1"/>
</dbReference>
<evidence type="ECO:0000256" key="10">
    <source>
        <dbReference type="ARBA" id="ARBA00077222"/>
    </source>
</evidence>
<evidence type="ECO:0000256" key="8">
    <source>
        <dbReference type="ARBA" id="ARBA00058284"/>
    </source>
</evidence>
<evidence type="ECO:0000259" key="13">
    <source>
        <dbReference type="PROSITE" id="PS50957"/>
    </source>
</evidence>
<feature type="active site" evidence="11">
    <location>
        <position position="24"/>
    </location>
</feature>
<dbReference type="Gene3D" id="3.90.70.40">
    <property type="match status" value="1"/>
</dbReference>
<gene>
    <name evidence="15" type="primary">JOSD2_1</name>
    <name evidence="14" type="synonym">JOSD2_3</name>
    <name evidence="15" type="ORF">FJT64_023630</name>
    <name evidence="14" type="ORF">FJT64_024945</name>
</gene>
<feature type="region of interest" description="Disordered" evidence="12">
    <location>
        <begin position="193"/>
        <end position="248"/>
    </location>
</feature>
<evidence type="ECO:0000256" key="1">
    <source>
        <dbReference type="ARBA" id="ARBA00000707"/>
    </source>
</evidence>
<comment type="catalytic activity">
    <reaction evidence="1">
        <text>Thiol-dependent hydrolysis of ester, thioester, amide, peptide and isopeptide bonds formed by the C-terminal Gly of ubiquitin (a 76-residue protein attached to proteins as an intracellular targeting signal).</text>
        <dbReference type="EC" id="3.4.19.12"/>
    </reaction>
</comment>
<name>A0A6A4WLL8_AMPAM</name>
<dbReference type="PROSITE" id="PS50957">
    <property type="entry name" value="JOSEPHIN"/>
    <property type="match status" value="1"/>
</dbReference>
<proteinExistence type="predicted"/>
<dbReference type="AlphaFoldDB" id="A0A6A4WLL8"/>
<feature type="compositionally biased region" description="Basic residues" evidence="12">
    <location>
        <begin position="239"/>
        <end position="248"/>
    </location>
</feature>
<feature type="domain" description="Josephin" evidence="13">
    <location>
        <begin position="11"/>
        <end position="197"/>
    </location>
</feature>
<feature type="active site" evidence="11">
    <location>
        <position position="149"/>
    </location>
</feature>
<evidence type="ECO:0000256" key="3">
    <source>
        <dbReference type="ARBA" id="ARBA00012759"/>
    </source>
</evidence>
<sequence length="248" mass="28013">MPFFNKTNITQDGIYHEKQVRELCALHALNNVLQCREFSERQLDAICERLAPGSWLNPHRSVLGTGNFDVNVLMAALQQRGRDARWFDKRRNVSDLVLEHIEGFILNLFTEYRLGPLTLPYSRRHWVALRRLRTAGLPSSEPAAYYNLDSKLQAPERIGTEEDLIRYLDERLRSKDVELFVVVSQEAAEDGRWIRPAPAAPPVDRTADSECAPPPPEAPESSSGRARVLCSSNGSVVQPHHHSHGQSG</sequence>
<dbReference type="InterPro" id="IPR040053">
    <property type="entry name" value="JOSD1/2"/>
</dbReference>
<dbReference type="EMBL" id="VIIS01000833">
    <property type="protein sequence ID" value="KAF0304561.1"/>
    <property type="molecule type" value="Genomic_DNA"/>
</dbReference>
<comment type="caution">
    <text evidence="15">The sequence shown here is derived from an EMBL/GenBank/DDBJ whole genome shotgun (WGS) entry which is preliminary data.</text>
</comment>
<evidence type="ECO:0000256" key="2">
    <source>
        <dbReference type="ARBA" id="ARBA00004514"/>
    </source>
</evidence>
<dbReference type="EC" id="3.4.19.12" evidence="3"/>
<dbReference type="FunFam" id="3.90.70.40:FF:000003">
    <property type="entry name" value="josephin-2 isoform X1"/>
    <property type="match status" value="1"/>
</dbReference>
<keyword evidence="4" id="KW-0963">Cytoplasm</keyword>
<dbReference type="EMBL" id="VIIS01000981">
    <property type="protein sequence ID" value="KAF0303044.1"/>
    <property type="molecule type" value="Genomic_DNA"/>
</dbReference>
<dbReference type="GO" id="GO:0004843">
    <property type="term" value="F:cysteine-type deubiquitinase activity"/>
    <property type="evidence" value="ECO:0007669"/>
    <property type="project" value="UniProtKB-EC"/>
</dbReference>
<dbReference type="PANTHER" id="PTHR13291">
    <property type="entry name" value="JOSEPHIN 1, 2"/>
    <property type="match status" value="1"/>
</dbReference>
<evidence type="ECO:0000313" key="16">
    <source>
        <dbReference type="Proteomes" id="UP000440578"/>
    </source>
</evidence>
<dbReference type="EMBL" id="VIIS01000833">
    <property type="protein sequence ID" value="KAF0304560.1"/>
    <property type="molecule type" value="Genomic_DNA"/>
</dbReference>
<evidence type="ECO:0000313" key="14">
    <source>
        <dbReference type="EMBL" id="KAF0303044.1"/>
    </source>
</evidence>
<feature type="active site" evidence="11">
    <location>
        <position position="125"/>
    </location>
</feature>